<dbReference type="Proteomes" id="UP000034036">
    <property type="component" value="Unassembled WGS sequence"/>
</dbReference>
<feature type="region of interest" description="Disordered" evidence="1">
    <location>
        <begin position="76"/>
        <end position="111"/>
    </location>
</feature>
<sequence length="125" mass="14950">MRNFFTRDEVAIKLGTEVRVIKESKYFPYHAQGFVTGYQRLIKDGEFGLKVTVNGKRGRKHTQVFLQHRYKTELKEINLKPSKDEPEKDPPKNRQIEPPTARRNPTQKERDHLTKLIEEYHLWPY</sequence>
<evidence type="ECO:0000313" key="3">
    <source>
        <dbReference type="Proteomes" id="UP000034036"/>
    </source>
</evidence>
<accession>A0A0G1CHB4</accession>
<name>A0A0G1CHB4_9BACT</name>
<dbReference type="AlphaFoldDB" id="A0A0G1CHB4"/>
<dbReference type="EMBL" id="LCDF01000001">
    <property type="protein sequence ID" value="KKS48963.1"/>
    <property type="molecule type" value="Genomic_DNA"/>
</dbReference>
<protein>
    <submittedName>
        <fullName evidence="2">Uncharacterized protein</fullName>
    </submittedName>
</protein>
<comment type="caution">
    <text evidence="2">The sequence shown here is derived from an EMBL/GenBank/DDBJ whole genome shotgun (WGS) entry which is preliminary data.</text>
</comment>
<evidence type="ECO:0000256" key="1">
    <source>
        <dbReference type="SAM" id="MobiDB-lite"/>
    </source>
</evidence>
<reference evidence="2 3" key="1">
    <citation type="journal article" date="2015" name="Nature">
        <title>rRNA introns, odd ribosomes, and small enigmatic genomes across a large radiation of phyla.</title>
        <authorList>
            <person name="Brown C.T."/>
            <person name="Hug L.A."/>
            <person name="Thomas B.C."/>
            <person name="Sharon I."/>
            <person name="Castelle C.J."/>
            <person name="Singh A."/>
            <person name="Wilkins M.J."/>
            <person name="Williams K.H."/>
            <person name="Banfield J.F."/>
        </authorList>
    </citation>
    <scope>NUCLEOTIDE SEQUENCE [LARGE SCALE GENOMIC DNA]</scope>
</reference>
<gene>
    <name evidence="2" type="ORF">UV11_C0001G0058</name>
</gene>
<proteinExistence type="predicted"/>
<feature type="compositionally biased region" description="Basic and acidic residues" evidence="1">
    <location>
        <begin position="76"/>
        <end position="95"/>
    </location>
</feature>
<organism evidence="2 3">
    <name type="scientific">Candidatus Giovannonibacteria bacterium GW2011_GWF2_42_19</name>
    <dbReference type="NCBI Taxonomy" id="1618659"/>
    <lineage>
        <taxon>Bacteria</taxon>
        <taxon>Candidatus Giovannoniibacteriota</taxon>
    </lineage>
</organism>
<evidence type="ECO:0000313" key="2">
    <source>
        <dbReference type="EMBL" id="KKS48963.1"/>
    </source>
</evidence>